<evidence type="ECO:0000313" key="1">
    <source>
        <dbReference type="EMBL" id="GAA1527420.1"/>
    </source>
</evidence>
<dbReference type="EMBL" id="BAAAQD010000010">
    <property type="protein sequence ID" value="GAA1527420.1"/>
    <property type="molecule type" value="Genomic_DNA"/>
</dbReference>
<sequence length="81" mass="8991">MELIPRSAAEKAYEQANKVQFGPWSKPVKAMTTAGGKATDYALFGHPEYARRDGLVQYLSYFHPDSGEQRLIRLTFGPAGT</sequence>
<proteinExistence type="predicted"/>
<organism evidence="1 2">
    <name type="scientific">Dactylosporangium maewongense</name>
    <dbReference type="NCBI Taxonomy" id="634393"/>
    <lineage>
        <taxon>Bacteria</taxon>
        <taxon>Bacillati</taxon>
        <taxon>Actinomycetota</taxon>
        <taxon>Actinomycetes</taxon>
        <taxon>Micromonosporales</taxon>
        <taxon>Micromonosporaceae</taxon>
        <taxon>Dactylosporangium</taxon>
    </lineage>
</organism>
<reference evidence="2" key="1">
    <citation type="journal article" date="2019" name="Int. J. Syst. Evol. Microbiol.">
        <title>The Global Catalogue of Microorganisms (GCM) 10K type strain sequencing project: providing services to taxonomists for standard genome sequencing and annotation.</title>
        <authorList>
            <consortium name="The Broad Institute Genomics Platform"/>
            <consortium name="The Broad Institute Genome Sequencing Center for Infectious Disease"/>
            <person name="Wu L."/>
            <person name="Ma J."/>
        </authorList>
    </citation>
    <scope>NUCLEOTIDE SEQUENCE [LARGE SCALE GENOMIC DNA]</scope>
    <source>
        <strain evidence="2">JCM 15933</strain>
    </source>
</reference>
<evidence type="ECO:0000313" key="2">
    <source>
        <dbReference type="Proteomes" id="UP001501470"/>
    </source>
</evidence>
<gene>
    <name evidence="1" type="ORF">GCM10009827_050590</name>
</gene>
<comment type="caution">
    <text evidence="1">The sequence shown here is derived from an EMBL/GenBank/DDBJ whole genome shotgun (WGS) entry which is preliminary data.</text>
</comment>
<accession>A0ABP4LQ81</accession>
<dbReference type="Proteomes" id="UP001501470">
    <property type="component" value="Unassembled WGS sequence"/>
</dbReference>
<keyword evidence="2" id="KW-1185">Reference proteome</keyword>
<protein>
    <submittedName>
        <fullName evidence="1">Uncharacterized protein</fullName>
    </submittedName>
</protein>
<name>A0ABP4LQ81_9ACTN</name>